<feature type="domain" description="Reverse transcriptase" evidence="1">
    <location>
        <begin position="1"/>
        <end position="59"/>
    </location>
</feature>
<proteinExistence type="predicted"/>
<dbReference type="InterPro" id="IPR050951">
    <property type="entry name" value="Retrovirus_Pol_polyprotein"/>
</dbReference>
<dbReference type="Pfam" id="PF00078">
    <property type="entry name" value="RVT_1"/>
    <property type="match status" value="1"/>
</dbReference>
<dbReference type="AlphaFoldDB" id="A0A7I8L5K2"/>
<dbReference type="PROSITE" id="PS50878">
    <property type="entry name" value="RT_POL"/>
    <property type="match status" value="1"/>
</dbReference>
<sequence length="157" mass="18580">MGKLIAVHFDDILVYSQDQETHLDHLRKIFQTLRTYNLYANAKKCTFLHNQVTFLRFIVSSNRISAKQKKAKGILEWQILTNIYEVRSFHGLATLYRWFIRNFSSIMGFITNYMKKEEFMWIKEAQRSIQTIKELMIQAPTLRLPNLCKVLQVACDA</sequence>
<organism evidence="2 3">
    <name type="scientific">Spirodela intermedia</name>
    <name type="common">Intermediate duckweed</name>
    <dbReference type="NCBI Taxonomy" id="51605"/>
    <lineage>
        <taxon>Eukaryota</taxon>
        <taxon>Viridiplantae</taxon>
        <taxon>Streptophyta</taxon>
        <taxon>Embryophyta</taxon>
        <taxon>Tracheophyta</taxon>
        <taxon>Spermatophyta</taxon>
        <taxon>Magnoliopsida</taxon>
        <taxon>Liliopsida</taxon>
        <taxon>Araceae</taxon>
        <taxon>Lemnoideae</taxon>
        <taxon>Spirodela</taxon>
    </lineage>
</organism>
<dbReference type="SUPFAM" id="SSF56672">
    <property type="entry name" value="DNA/RNA polymerases"/>
    <property type="match status" value="1"/>
</dbReference>
<dbReference type="OrthoDB" id="415724at2759"/>
<accession>A0A7I8L5K2</accession>
<dbReference type="PANTHER" id="PTHR37984:SF5">
    <property type="entry name" value="PROTEIN NYNRIN-LIKE"/>
    <property type="match status" value="1"/>
</dbReference>
<dbReference type="InterPro" id="IPR043502">
    <property type="entry name" value="DNA/RNA_pol_sf"/>
</dbReference>
<evidence type="ECO:0000259" key="1">
    <source>
        <dbReference type="PROSITE" id="PS50878"/>
    </source>
</evidence>
<dbReference type="EMBL" id="LR746274">
    <property type="protein sequence ID" value="CAA7404926.1"/>
    <property type="molecule type" value="Genomic_DNA"/>
</dbReference>
<protein>
    <recommendedName>
        <fullName evidence="1">Reverse transcriptase domain-containing protein</fullName>
    </recommendedName>
</protein>
<evidence type="ECO:0000313" key="2">
    <source>
        <dbReference type="EMBL" id="CAA7404926.1"/>
    </source>
</evidence>
<gene>
    <name evidence="2" type="ORF">SI8410_11015604</name>
</gene>
<evidence type="ECO:0000313" key="3">
    <source>
        <dbReference type="Proteomes" id="UP000663760"/>
    </source>
</evidence>
<dbReference type="Gene3D" id="3.30.70.270">
    <property type="match status" value="2"/>
</dbReference>
<dbReference type="InterPro" id="IPR043128">
    <property type="entry name" value="Rev_trsase/Diguanyl_cyclase"/>
</dbReference>
<dbReference type="PANTHER" id="PTHR37984">
    <property type="entry name" value="PROTEIN CBG26694"/>
    <property type="match status" value="1"/>
</dbReference>
<keyword evidence="3" id="KW-1185">Reference proteome</keyword>
<dbReference type="FunFam" id="3.30.70.270:FF:000020">
    <property type="entry name" value="Transposon Tf2-6 polyprotein-like Protein"/>
    <property type="match status" value="1"/>
</dbReference>
<dbReference type="Proteomes" id="UP000663760">
    <property type="component" value="Chromosome 11"/>
</dbReference>
<name>A0A7I8L5K2_SPIIN</name>
<dbReference type="InterPro" id="IPR000477">
    <property type="entry name" value="RT_dom"/>
</dbReference>
<reference evidence="2" key="1">
    <citation type="submission" date="2020-02" db="EMBL/GenBank/DDBJ databases">
        <authorList>
            <person name="Scholz U."/>
            <person name="Mascher M."/>
            <person name="Fiebig A."/>
        </authorList>
    </citation>
    <scope>NUCLEOTIDE SEQUENCE</scope>
</reference>